<proteinExistence type="inferred from homology"/>
<evidence type="ECO:0000259" key="10">
    <source>
        <dbReference type="PROSITE" id="PS51779"/>
    </source>
</evidence>
<comment type="subcellular location">
    <subcellularLocation>
        <location evidence="9">Cell inner membrane</location>
        <topology evidence="9">Single-pass type II membrane protein</topology>
    </subcellularLocation>
    <subcellularLocation>
        <location evidence="1">Membrane</location>
    </subcellularLocation>
    <text evidence="9">Localizes to the division septum.</text>
</comment>
<organism evidence="11 12">
    <name type="scientific">Ectothiorhodospira mobilis</name>
    <dbReference type="NCBI Taxonomy" id="195064"/>
    <lineage>
        <taxon>Bacteria</taxon>
        <taxon>Pseudomonadati</taxon>
        <taxon>Pseudomonadota</taxon>
        <taxon>Gammaproteobacteria</taxon>
        <taxon>Chromatiales</taxon>
        <taxon>Ectothiorhodospiraceae</taxon>
        <taxon>Ectothiorhodospira</taxon>
    </lineage>
</organism>
<dbReference type="Gene3D" id="3.10.20.310">
    <property type="entry name" value="membrane protein fhac"/>
    <property type="match status" value="1"/>
</dbReference>
<dbReference type="STRING" id="195064.SAMN05421721_10762"/>
<dbReference type="AlphaFoldDB" id="A0A1I4RB30"/>
<dbReference type="InterPro" id="IPR005548">
    <property type="entry name" value="Cell_div_FtsQ/DivIB_C"/>
</dbReference>
<keyword evidence="4 9" id="KW-0132">Cell division</keyword>
<evidence type="ECO:0000256" key="8">
    <source>
        <dbReference type="ARBA" id="ARBA00023306"/>
    </source>
</evidence>
<dbReference type="HAMAP" id="MF_00911">
    <property type="entry name" value="FtsQ_subfam"/>
    <property type="match status" value="1"/>
</dbReference>
<keyword evidence="2 9" id="KW-1003">Cell membrane</keyword>
<dbReference type="EMBL" id="FOUO01000007">
    <property type="protein sequence ID" value="SFM49482.1"/>
    <property type="molecule type" value="Genomic_DNA"/>
</dbReference>
<evidence type="ECO:0000256" key="9">
    <source>
        <dbReference type="HAMAP-Rule" id="MF_00911"/>
    </source>
</evidence>
<evidence type="ECO:0000256" key="7">
    <source>
        <dbReference type="ARBA" id="ARBA00023136"/>
    </source>
</evidence>
<keyword evidence="6 9" id="KW-1133">Transmembrane helix</keyword>
<evidence type="ECO:0000313" key="12">
    <source>
        <dbReference type="Proteomes" id="UP000199556"/>
    </source>
</evidence>
<dbReference type="GO" id="GO:0032153">
    <property type="term" value="C:cell division site"/>
    <property type="evidence" value="ECO:0007669"/>
    <property type="project" value="UniProtKB-UniRule"/>
</dbReference>
<dbReference type="GO" id="GO:0005886">
    <property type="term" value="C:plasma membrane"/>
    <property type="evidence" value="ECO:0007669"/>
    <property type="project" value="UniProtKB-SubCell"/>
</dbReference>
<evidence type="ECO:0000256" key="4">
    <source>
        <dbReference type="ARBA" id="ARBA00022618"/>
    </source>
</evidence>
<dbReference type="PANTHER" id="PTHR35851">
    <property type="entry name" value="CELL DIVISION PROTEIN FTSQ"/>
    <property type="match status" value="1"/>
</dbReference>
<dbReference type="GO" id="GO:0043093">
    <property type="term" value="P:FtsZ-dependent cytokinesis"/>
    <property type="evidence" value="ECO:0007669"/>
    <property type="project" value="UniProtKB-UniRule"/>
</dbReference>
<feature type="domain" description="POTRA" evidence="10">
    <location>
        <begin position="57"/>
        <end position="126"/>
    </location>
</feature>
<protein>
    <recommendedName>
        <fullName evidence="9">Cell division protein FtsQ</fullName>
    </recommendedName>
</protein>
<sequence length="259" mass="28933">MARRGQGMARRRRPRTPWWQRVSWGRLGRTLGGTGLLVALAGTVWTLTGYLDRVDTLPVERVTVEGELRHLPRETVQEVVSAHLPAGFFTLDLAAVRRDLEALPWIRNASVERVWPDGVRLRVDEQVPVARWGDAAVLNQYGEPFRPGAGTLPPGLPALEGPPGRERVLMERLLAVQARLADVGLEVAGLTEDARRSWTVYLADGSRVLMGRGMDPARLDRLVRMYPRLRAYREAPIRRIDMRYANGIAVAWVPAGVEG</sequence>
<evidence type="ECO:0000256" key="1">
    <source>
        <dbReference type="ARBA" id="ARBA00004370"/>
    </source>
</evidence>
<dbReference type="Gene3D" id="3.40.50.11690">
    <property type="entry name" value="Cell division protein FtsQ/DivIB"/>
    <property type="match status" value="1"/>
</dbReference>
<dbReference type="InterPro" id="IPR026579">
    <property type="entry name" value="FtsQ"/>
</dbReference>
<reference evidence="11 12" key="1">
    <citation type="submission" date="2016-10" db="EMBL/GenBank/DDBJ databases">
        <authorList>
            <person name="de Groot N.N."/>
        </authorList>
    </citation>
    <scope>NUCLEOTIDE SEQUENCE [LARGE SCALE GENOMIC DNA]</scope>
    <source>
        <strain evidence="11 12">DSM 4180</strain>
    </source>
</reference>
<keyword evidence="8 9" id="KW-0131">Cell cycle</keyword>
<dbReference type="Pfam" id="PF03799">
    <property type="entry name" value="FtsQ_DivIB_C"/>
    <property type="match status" value="1"/>
</dbReference>
<evidence type="ECO:0000256" key="5">
    <source>
        <dbReference type="ARBA" id="ARBA00022692"/>
    </source>
</evidence>
<keyword evidence="3 9" id="KW-0997">Cell inner membrane</keyword>
<dbReference type="Pfam" id="PF08478">
    <property type="entry name" value="POTRA_1"/>
    <property type="match status" value="1"/>
</dbReference>
<gene>
    <name evidence="9" type="primary">ftsQ</name>
    <name evidence="11" type="ORF">SAMN05421721_10762</name>
</gene>
<accession>A0A1I4RB30</accession>
<evidence type="ECO:0000313" key="11">
    <source>
        <dbReference type="EMBL" id="SFM49482.1"/>
    </source>
</evidence>
<evidence type="ECO:0000256" key="2">
    <source>
        <dbReference type="ARBA" id="ARBA00022475"/>
    </source>
</evidence>
<dbReference type="InterPro" id="IPR045335">
    <property type="entry name" value="FtsQ_C_sf"/>
</dbReference>
<dbReference type="PANTHER" id="PTHR35851:SF1">
    <property type="entry name" value="CELL DIVISION PROTEIN FTSQ"/>
    <property type="match status" value="1"/>
</dbReference>
<name>A0A1I4RB30_ECTMO</name>
<comment type="subunit">
    <text evidence="9">Part of a complex composed of FtsB, FtsL and FtsQ.</text>
</comment>
<comment type="function">
    <text evidence="9">Essential cell division protein. May link together the upstream cell division proteins, which are predominantly cytoplasmic, with the downstream cell division proteins, which are predominantly periplasmic. May control correct divisome assembly.</text>
</comment>
<keyword evidence="5 9" id="KW-0812">Transmembrane</keyword>
<dbReference type="Proteomes" id="UP000199556">
    <property type="component" value="Unassembled WGS sequence"/>
</dbReference>
<dbReference type="GO" id="GO:0090529">
    <property type="term" value="P:cell septum assembly"/>
    <property type="evidence" value="ECO:0007669"/>
    <property type="project" value="InterPro"/>
</dbReference>
<dbReference type="InterPro" id="IPR013685">
    <property type="entry name" value="POTRA_FtsQ_type"/>
</dbReference>
<dbReference type="InterPro" id="IPR034746">
    <property type="entry name" value="POTRA"/>
</dbReference>
<comment type="similarity">
    <text evidence="9">Belongs to the FtsQ/DivIB family. FtsQ subfamily.</text>
</comment>
<evidence type="ECO:0000256" key="6">
    <source>
        <dbReference type="ARBA" id="ARBA00022989"/>
    </source>
</evidence>
<dbReference type="OrthoDB" id="9790370at2"/>
<dbReference type="PROSITE" id="PS51779">
    <property type="entry name" value="POTRA"/>
    <property type="match status" value="1"/>
</dbReference>
<keyword evidence="12" id="KW-1185">Reference proteome</keyword>
<keyword evidence="7 9" id="KW-0472">Membrane</keyword>
<evidence type="ECO:0000256" key="3">
    <source>
        <dbReference type="ARBA" id="ARBA00022519"/>
    </source>
</evidence>